<protein>
    <submittedName>
        <fullName evidence="2">Uncharacterized protein</fullName>
    </submittedName>
</protein>
<dbReference type="AlphaFoldDB" id="A0A812Q3D3"/>
<evidence type="ECO:0000313" key="2">
    <source>
        <dbReference type="EMBL" id="CAE7390294.1"/>
    </source>
</evidence>
<dbReference type="OrthoDB" id="414343at2759"/>
<evidence type="ECO:0000256" key="1">
    <source>
        <dbReference type="SAM" id="Coils"/>
    </source>
</evidence>
<dbReference type="EMBL" id="CAJNIZ010016829">
    <property type="protein sequence ID" value="CAE7390294.1"/>
    <property type="molecule type" value="Genomic_DNA"/>
</dbReference>
<comment type="caution">
    <text evidence="2">The sequence shown here is derived from an EMBL/GenBank/DDBJ whole genome shotgun (WGS) entry which is preliminary data.</text>
</comment>
<sequence length="1004" mass="113024">MPDSDVSWLQGYQSSEGLRVGCIACYKLVQQADPGNLPPVASSPFPWFPVATLTGTLKNISRHEKCPGHQQAVRQFWCEAPQDKQLPEEDAAPAEAQWSSLWKVFQSKRYLEQESDQVILRAKARKMMFCLAEALRSRHRVQLRSSECVTLTLDEAKTRLLVRFTSIGQDLKVHRGILGMHRSKATGHQAILASLDHIQRSACTELHEHPQAPSSKIEVVPNFQEELYEHIRQVTQVWNSDAGPDETLAAKESQSISLSVADLRPLLPNIVLVNRDKAHASRRVARRPWLATEELNEVFKAFSKWFSTIEHSSMLQGWHEEFQTQQQDQRKLTTQKSLSYAAHRFDSASKPLATCLLTLPACLLTAIKAYNERRNVAPGQRAHEFLQFVTGAAGAERLVLAGMLADAGDEALILTRAMDRESTDTALIHSEVQSFLRRTQILFVQQECVNVGFCKYMLEEVKQQYVWFDADVPRTIGLPNGIRAASLATCLRKLACWAGVAAKVVGTEFPSFDLMGCFKMFALSDPSSEDGSRQRHCQQLAQEHWEDMARLSQAFYVDPAACAEEYTRLLGIAEEQRRVHRCSNMEAWRLAVEATKRSRATYPLTALRPLLQAYGAFVCSSSGVEQNFSLRDWVASKRRPLSNQHELDHLQIIVAEVADESSLFKEAAHVWMQLYGKPRKSGRRLRGYFKQSKSQDETAPKPLKKWLESRRKEVSELVASATPVQTLDPADVIQEAIDQAGDCWQAKHEQECARQDALVFAKQLEAANKNQLLRHELSNAIAENANLLEDAEAKNRAKRDRLEDKMQLRLSRPQFNLFGMTVHCEAGLFTDVELNRLLLQHHMRLVMGDATVDVFVVADLARASSAFSCIAGLQGSILASCQFLKSGGEVGPAVAFHRALQTKRFLFMSFDFRNEHPLCAAAIRRLTQGNGSTWKTLDTLQDWLRNQIAHAKFASSYLALMTEAEKGEHRQLANHKYAMTLDMFLSFICKVDHSRSALGIGISS</sequence>
<dbReference type="Proteomes" id="UP000649617">
    <property type="component" value="Unassembled WGS sequence"/>
</dbReference>
<gene>
    <name evidence="2" type="ORF">SPIL2461_LOCUS9573</name>
</gene>
<evidence type="ECO:0000313" key="3">
    <source>
        <dbReference type="Proteomes" id="UP000649617"/>
    </source>
</evidence>
<keyword evidence="1" id="KW-0175">Coiled coil</keyword>
<proteinExistence type="predicted"/>
<keyword evidence="3" id="KW-1185">Reference proteome</keyword>
<reference evidence="2" key="1">
    <citation type="submission" date="2021-02" db="EMBL/GenBank/DDBJ databases">
        <authorList>
            <person name="Dougan E. K."/>
            <person name="Rhodes N."/>
            <person name="Thang M."/>
            <person name="Chan C."/>
        </authorList>
    </citation>
    <scope>NUCLEOTIDE SEQUENCE</scope>
</reference>
<name>A0A812Q3D3_SYMPI</name>
<organism evidence="2 3">
    <name type="scientific">Symbiodinium pilosum</name>
    <name type="common">Dinoflagellate</name>
    <dbReference type="NCBI Taxonomy" id="2952"/>
    <lineage>
        <taxon>Eukaryota</taxon>
        <taxon>Sar</taxon>
        <taxon>Alveolata</taxon>
        <taxon>Dinophyceae</taxon>
        <taxon>Suessiales</taxon>
        <taxon>Symbiodiniaceae</taxon>
        <taxon>Symbiodinium</taxon>
    </lineage>
</organism>
<feature type="coiled-coil region" evidence="1">
    <location>
        <begin position="770"/>
        <end position="808"/>
    </location>
</feature>
<accession>A0A812Q3D3</accession>